<evidence type="ECO:0000259" key="2">
    <source>
        <dbReference type="Pfam" id="PF01370"/>
    </source>
</evidence>
<protein>
    <submittedName>
        <fullName evidence="3">NAD-dependent epimerase/dehydratase family protein</fullName>
    </submittedName>
</protein>
<dbReference type="EMBL" id="JBBEUB010000004">
    <property type="protein sequence ID" value="MEJ2903329.1"/>
    <property type="molecule type" value="Genomic_DNA"/>
</dbReference>
<accession>A0ABU8NM63</accession>
<evidence type="ECO:0000313" key="4">
    <source>
        <dbReference type="Proteomes" id="UP001378956"/>
    </source>
</evidence>
<dbReference type="PANTHER" id="PTHR14097:SF8">
    <property type="entry name" value="NAD(P)-BINDING DOMAIN-CONTAINING PROTEIN"/>
    <property type="match status" value="1"/>
</dbReference>
<evidence type="ECO:0000256" key="1">
    <source>
        <dbReference type="ARBA" id="ARBA00004370"/>
    </source>
</evidence>
<dbReference type="PANTHER" id="PTHR14097">
    <property type="entry name" value="OXIDOREDUCTASE HTATIP2"/>
    <property type="match status" value="1"/>
</dbReference>
<dbReference type="InterPro" id="IPR036291">
    <property type="entry name" value="NAD(P)-bd_dom_sf"/>
</dbReference>
<comment type="subcellular location">
    <subcellularLocation>
        <location evidence="1">Membrane</location>
    </subcellularLocation>
</comment>
<dbReference type="Pfam" id="PF01370">
    <property type="entry name" value="Epimerase"/>
    <property type="match status" value="1"/>
</dbReference>
<name>A0ABU8NM63_9SPHI</name>
<organism evidence="3 4">
    <name type="scientific">Pedobacter panaciterrae</name>
    <dbReference type="NCBI Taxonomy" id="363849"/>
    <lineage>
        <taxon>Bacteria</taxon>
        <taxon>Pseudomonadati</taxon>
        <taxon>Bacteroidota</taxon>
        <taxon>Sphingobacteriia</taxon>
        <taxon>Sphingobacteriales</taxon>
        <taxon>Sphingobacteriaceae</taxon>
        <taxon>Pedobacter</taxon>
    </lineage>
</organism>
<sequence length="221" mass="24346">MEIKVIITGATGMVGEGVLLECLSHPKVKEVLAIGRKPYRGQKHPKLKECIVPDFFNIDGIQDQLTGYDACFYCAGISSNGMKEAEYSYITYDTTMHLANKLVLLNAGMVFSHISGSHTDSSGKGRVMWARVKGKTENALMKLPFKNVYNFRPGFMKPTPGQVNVKGLYQVIASLYPLLRLLIPGQVSTLKEVGQAMINSVLKGYSKSILEIKDIKILAAE</sequence>
<gene>
    <name evidence="3" type="ORF">WAE58_12875</name>
</gene>
<dbReference type="InterPro" id="IPR001509">
    <property type="entry name" value="Epimerase_deHydtase"/>
</dbReference>
<dbReference type="RefSeq" id="WP_337716602.1">
    <property type="nucleotide sequence ID" value="NZ_JBBEUB010000004.1"/>
</dbReference>
<feature type="domain" description="NAD-dependent epimerase/dehydratase" evidence="2">
    <location>
        <begin position="5"/>
        <end position="103"/>
    </location>
</feature>
<evidence type="ECO:0000313" key="3">
    <source>
        <dbReference type="EMBL" id="MEJ2903329.1"/>
    </source>
</evidence>
<dbReference type="SUPFAM" id="SSF51735">
    <property type="entry name" value="NAD(P)-binding Rossmann-fold domains"/>
    <property type="match status" value="1"/>
</dbReference>
<proteinExistence type="predicted"/>
<dbReference type="Gene3D" id="3.40.50.720">
    <property type="entry name" value="NAD(P)-binding Rossmann-like Domain"/>
    <property type="match status" value="1"/>
</dbReference>
<reference evidence="3 4" key="1">
    <citation type="submission" date="2024-03" db="EMBL/GenBank/DDBJ databases">
        <title>Sequence of Lycoming College Course Isolates.</title>
        <authorList>
            <person name="Plotts O."/>
            <person name="Newman J."/>
        </authorList>
    </citation>
    <scope>NUCLEOTIDE SEQUENCE [LARGE SCALE GENOMIC DNA]</scope>
    <source>
        <strain evidence="3 4">CJB-3</strain>
    </source>
</reference>
<keyword evidence="4" id="KW-1185">Reference proteome</keyword>
<dbReference type="Proteomes" id="UP001378956">
    <property type="component" value="Unassembled WGS sequence"/>
</dbReference>
<comment type="caution">
    <text evidence="3">The sequence shown here is derived from an EMBL/GenBank/DDBJ whole genome shotgun (WGS) entry which is preliminary data.</text>
</comment>